<dbReference type="EMBL" id="JARAOO010000011">
    <property type="protein sequence ID" value="KAJ7951883.1"/>
    <property type="molecule type" value="Genomic_DNA"/>
</dbReference>
<dbReference type="PANTHER" id="PTHR33098:SF46">
    <property type="entry name" value="COTTON FIBER PROTEIN"/>
    <property type="match status" value="1"/>
</dbReference>
<feature type="compositionally biased region" description="Low complexity" evidence="1">
    <location>
        <begin position="65"/>
        <end position="74"/>
    </location>
</feature>
<accession>A0AAD7PDT7</accession>
<gene>
    <name evidence="2" type="ORF">O6P43_027863</name>
</gene>
<feature type="region of interest" description="Disordered" evidence="1">
    <location>
        <begin position="19"/>
        <end position="99"/>
    </location>
</feature>
<dbReference type="AlphaFoldDB" id="A0AAD7PDT7"/>
<organism evidence="2 3">
    <name type="scientific">Quillaja saponaria</name>
    <name type="common">Soap bark tree</name>
    <dbReference type="NCBI Taxonomy" id="32244"/>
    <lineage>
        <taxon>Eukaryota</taxon>
        <taxon>Viridiplantae</taxon>
        <taxon>Streptophyta</taxon>
        <taxon>Embryophyta</taxon>
        <taxon>Tracheophyta</taxon>
        <taxon>Spermatophyta</taxon>
        <taxon>Magnoliopsida</taxon>
        <taxon>eudicotyledons</taxon>
        <taxon>Gunneridae</taxon>
        <taxon>Pentapetalae</taxon>
        <taxon>rosids</taxon>
        <taxon>fabids</taxon>
        <taxon>Fabales</taxon>
        <taxon>Quillajaceae</taxon>
        <taxon>Quillaja</taxon>
    </lineage>
</organism>
<comment type="caution">
    <text evidence="2">The sequence shown here is derived from an EMBL/GenBank/DDBJ whole genome shotgun (WGS) entry which is preliminary data.</text>
</comment>
<evidence type="ECO:0000313" key="3">
    <source>
        <dbReference type="Proteomes" id="UP001163823"/>
    </source>
</evidence>
<sequence length="133" mass="15235">YRKAHELKMHLSSLKSLEIDRGRAARMRKSSSPTFPAYQSRPTLAADHHHNKEEVTNFRGQMNNSTTSTTSSSGTDKKKEEEEAPAVTKKLESKPSQDINQSAEAFIQNFRKQLLIQRLESIENYEKMLERGL</sequence>
<dbReference type="InterPro" id="IPR008480">
    <property type="entry name" value="DUF761_pln"/>
</dbReference>
<dbReference type="Proteomes" id="UP001163823">
    <property type="component" value="Chromosome 11"/>
</dbReference>
<keyword evidence="3" id="KW-1185">Reference proteome</keyword>
<evidence type="ECO:0000313" key="2">
    <source>
        <dbReference type="EMBL" id="KAJ7951883.1"/>
    </source>
</evidence>
<dbReference type="PANTHER" id="PTHR33098">
    <property type="entry name" value="COTTON FIBER (DUF761)"/>
    <property type="match status" value="1"/>
</dbReference>
<dbReference type="Pfam" id="PF05553">
    <property type="entry name" value="DUF761"/>
    <property type="match status" value="1"/>
</dbReference>
<feature type="compositionally biased region" description="Basic and acidic residues" evidence="1">
    <location>
        <begin position="46"/>
        <end position="56"/>
    </location>
</feature>
<protein>
    <submittedName>
        <fullName evidence="2">DUF761 domain protein</fullName>
    </submittedName>
</protein>
<feature type="non-terminal residue" evidence="2">
    <location>
        <position position="1"/>
    </location>
</feature>
<evidence type="ECO:0000256" key="1">
    <source>
        <dbReference type="SAM" id="MobiDB-lite"/>
    </source>
</evidence>
<dbReference type="KEGG" id="qsa:O6P43_027863"/>
<reference evidence="2" key="1">
    <citation type="journal article" date="2023" name="Science">
        <title>Elucidation of the pathway for biosynthesis of saponin adjuvants from the soapbark tree.</title>
        <authorList>
            <person name="Reed J."/>
            <person name="Orme A."/>
            <person name="El-Demerdash A."/>
            <person name="Owen C."/>
            <person name="Martin L.B.B."/>
            <person name="Misra R.C."/>
            <person name="Kikuchi S."/>
            <person name="Rejzek M."/>
            <person name="Martin A.C."/>
            <person name="Harkess A."/>
            <person name="Leebens-Mack J."/>
            <person name="Louveau T."/>
            <person name="Stephenson M.J."/>
            <person name="Osbourn A."/>
        </authorList>
    </citation>
    <scope>NUCLEOTIDE SEQUENCE</scope>
    <source>
        <strain evidence="2">S10</strain>
    </source>
</reference>
<proteinExistence type="predicted"/>
<name>A0AAD7PDT7_QUISA</name>